<dbReference type="EMBL" id="BGZK01000238">
    <property type="protein sequence ID" value="GBP30854.1"/>
    <property type="molecule type" value="Genomic_DNA"/>
</dbReference>
<sequence length="183" mass="21263">MFISGEAEGRDTQLGRVNVIVLWFMLHVTKRTRSFSVTQHPLLIQRTSSHRDGRALPAERARDQRWEEKEDRYANSIFGSAEEITMRFSLQGREACSTTFKVKPESKSEAKPELRLEREEIKDDERDRNYGCVRPLSLFYSDASTDGVEERSLVPRSRLHNRLRRNATMSHAFSCVQPTFIDL</sequence>
<keyword evidence="2" id="KW-1185">Reference proteome</keyword>
<name>A0A4C1UYJ4_EUMVA</name>
<dbReference type="Proteomes" id="UP000299102">
    <property type="component" value="Unassembled WGS sequence"/>
</dbReference>
<accession>A0A4C1UYJ4</accession>
<dbReference type="AlphaFoldDB" id="A0A4C1UYJ4"/>
<reference evidence="1 2" key="1">
    <citation type="journal article" date="2019" name="Commun. Biol.">
        <title>The bagworm genome reveals a unique fibroin gene that provides high tensile strength.</title>
        <authorList>
            <person name="Kono N."/>
            <person name="Nakamura H."/>
            <person name="Ohtoshi R."/>
            <person name="Tomita M."/>
            <person name="Numata K."/>
            <person name="Arakawa K."/>
        </authorList>
    </citation>
    <scope>NUCLEOTIDE SEQUENCE [LARGE SCALE GENOMIC DNA]</scope>
</reference>
<organism evidence="1 2">
    <name type="scientific">Eumeta variegata</name>
    <name type="common">Bagworm moth</name>
    <name type="synonym">Eumeta japonica</name>
    <dbReference type="NCBI Taxonomy" id="151549"/>
    <lineage>
        <taxon>Eukaryota</taxon>
        <taxon>Metazoa</taxon>
        <taxon>Ecdysozoa</taxon>
        <taxon>Arthropoda</taxon>
        <taxon>Hexapoda</taxon>
        <taxon>Insecta</taxon>
        <taxon>Pterygota</taxon>
        <taxon>Neoptera</taxon>
        <taxon>Endopterygota</taxon>
        <taxon>Lepidoptera</taxon>
        <taxon>Glossata</taxon>
        <taxon>Ditrysia</taxon>
        <taxon>Tineoidea</taxon>
        <taxon>Psychidae</taxon>
        <taxon>Oiketicinae</taxon>
        <taxon>Eumeta</taxon>
    </lineage>
</organism>
<comment type="caution">
    <text evidence="1">The sequence shown here is derived from an EMBL/GenBank/DDBJ whole genome shotgun (WGS) entry which is preliminary data.</text>
</comment>
<evidence type="ECO:0000313" key="2">
    <source>
        <dbReference type="Proteomes" id="UP000299102"/>
    </source>
</evidence>
<gene>
    <name evidence="1" type="ORF">EVAR_91595_1</name>
</gene>
<evidence type="ECO:0000313" key="1">
    <source>
        <dbReference type="EMBL" id="GBP30854.1"/>
    </source>
</evidence>
<proteinExistence type="predicted"/>
<dbReference type="OrthoDB" id="7510738at2759"/>
<protein>
    <submittedName>
        <fullName evidence="1">Uncharacterized protein</fullName>
    </submittedName>
</protein>